<dbReference type="Proteomes" id="UP000217265">
    <property type="component" value="Chromosome"/>
</dbReference>
<accession>A0A290Q665</accession>
<sequence length="543" mass="60010">MSVTYWTTMIRSRNAWTVQVSCRSTISSSRVLSCSPTRSRSDPMNKLTSLLTTTAAAFGAALGTLPAAERVAAATGTERPLNVLFILSDDLRTDLGSYGHPLAQTPAIDRLGAQGVRFENAYCQYPLCNPSRTSMLIGRYPTTTGLYSNRNWFNGVYPDLVSLPKYFKAHGYQTLRTGKVFHGNIDDFEAWTEGGEPHAYGKQTLTPIGARAVTDTEQQKHTQQIAAGDLTRARSSDRWEAVEGEAVATQGDTRVADRAIEHLRRWKQADAPFFLACGFSKPHSPLVAPKEFFDKYPLESITLPVDFAPRPTVPEGFPNGSIRPNNADLFVRRDATPEEAKAYIRAYLACVSYVDWNVGRVLAELDKLGLRESTIVVFWSDHGYQLGEKGKWSKAGSLWEQGARVPLIIHDPRAKGNGCASTRIVQSVDLYPTLAALAKLPVPDGLDGADLTPLLDDPEAAWDKPAYTVWNERDRGVTGVAVRTEKWRYAEFFGRDPGAFLTDPKNDPHELKNLVGDPRYREVVTELAALVKAHVRDQAEPAP</sequence>
<reference evidence="8 9" key="1">
    <citation type="submission" date="2017-09" db="EMBL/GenBank/DDBJ databases">
        <title>Complete genome sequence of Verrucomicrobial strain HZ-65, isolated from freshwater.</title>
        <authorList>
            <person name="Choi A."/>
        </authorList>
    </citation>
    <scope>NUCLEOTIDE SEQUENCE [LARGE SCALE GENOMIC DNA]</scope>
    <source>
        <strain evidence="8 9">HZ-65</strain>
    </source>
</reference>
<evidence type="ECO:0000256" key="6">
    <source>
        <dbReference type="ARBA" id="ARBA00022837"/>
    </source>
</evidence>
<dbReference type="InterPro" id="IPR000917">
    <property type="entry name" value="Sulfatase_N"/>
</dbReference>
<comment type="similarity">
    <text evidence="2">Belongs to the sulfatase family.</text>
</comment>
<name>A0A290Q665_9BACT</name>
<dbReference type="InterPro" id="IPR017850">
    <property type="entry name" value="Alkaline_phosphatase_core_sf"/>
</dbReference>
<dbReference type="GO" id="GO:0046872">
    <property type="term" value="F:metal ion binding"/>
    <property type="evidence" value="ECO:0007669"/>
    <property type="project" value="UniProtKB-KW"/>
</dbReference>
<dbReference type="SUPFAM" id="SSF53649">
    <property type="entry name" value="Alkaline phosphatase-like"/>
    <property type="match status" value="1"/>
</dbReference>
<dbReference type="Gene3D" id="3.40.720.10">
    <property type="entry name" value="Alkaline Phosphatase, subunit A"/>
    <property type="match status" value="1"/>
</dbReference>
<keyword evidence="5" id="KW-0378">Hydrolase</keyword>
<dbReference type="PANTHER" id="PTHR45953:SF1">
    <property type="entry name" value="IDURONATE 2-SULFATASE"/>
    <property type="match status" value="1"/>
</dbReference>
<evidence type="ECO:0000313" key="8">
    <source>
        <dbReference type="EMBL" id="ATC63923.1"/>
    </source>
</evidence>
<dbReference type="PANTHER" id="PTHR45953">
    <property type="entry name" value="IDURONATE 2-SULFATASE"/>
    <property type="match status" value="1"/>
</dbReference>
<keyword evidence="6" id="KW-0106">Calcium</keyword>
<organism evidence="8 9">
    <name type="scientific">Nibricoccus aquaticus</name>
    <dbReference type="NCBI Taxonomy" id="2576891"/>
    <lineage>
        <taxon>Bacteria</taxon>
        <taxon>Pseudomonadati</taxon>
        <taxon>Verrucomicrobiota</taxon>
        <taxon>Opitutia</taxon>
        <taxon>Opitutales</taxon>
        <taxon>Opitutaceae</taxon>
        <taxon>Nibricoccus</taxon>
    </lineage>
</organism>
<evidence type="ECO:0000259" key="7">
    <source>
        <dbReference type="Pfam" id="PF00884"/>
    </source>
</evidence>
<comment type="cofactor">
    <cofactor evidence="1">
        <name>Ca(2+)</name>
        <dbReference type="ChEBI" id="CHEBI:29108"/>
    </cofactor>
</comment>
<protein>
    <submittedName>
        <fullName evidence="8">Sulfatase</fullName>
    </submittedName>
</protein>
<evidence type="ECO:0000256" key="5">
    <source>
        <dbReference type="ARBA" id="ARBA00022801"/>
    </source>
</evidence>
<dbReference type="OrthoDB" id="9762324at2"/>
<feature type="domain" description="Sulfatase N-terminal" evidence="7">
    <location>
        <begin position="82"/>
        <end position="438"/>
    </location>
</feature>
<dbReference type="EMBL" id="CP023344">
    <property type="protein sequence ID" value="ATC63923.1"/>
    <property type="molecule type" value="Genomic_DNA"/>
</dbReference>
<keyword evidence="9" id="KW-1185">Reference proteome</keyword>
<keyword evidence="4" id="KW-0732">Signal</keyword>
<gene>
    <name evidence="8" type="ORF">CMV30_08140</name>
</gene>
<evidence type="ECO:0000256" key="2">
    <source>
        <dbReference type="ARBA" id="ARBA00008779"/>
    </source>
</evidence>
<evidence type="ECO:0000256" key="3">
    <source>
        <dbReference type="ARBA" id="ARBA00022723"/>
    </source>
</evidence>
<dbReference type="GO" id="GO:0005737">
    <property type="term" value="C:cytoplasm"/>
    <property type="evidence" value="ECO:0007669"/>
    <property type="project" value="TreeGrafter"/>
</dbReference>
<dbReference type="InterPro" id="IPR035874">
    <property type="entry name" value="IDS"/>
</dbReference>
<dbReference type="Pfam" id="PF00884">
    <property type="entry name" value="Sulfatase"/>
    <property type="match status" value="1"/>
</dbReference>
<proteinExistence type="inferred from homology"/>
<evidence type="ECO:0000256" key="1">
    <source>
        <dbReference type="ARBA" id="ARBA00001913"/>
    </source>
</evidence>
<dbReference type="GO" id="GO:0004423">
    <property type="term" value="F:iduronate-2-sulfatase activity"/>
    <property type="evidence" value="ECO:0007669"/>
    <property type="project" value="InterPro"/>
</dbReference>
<dbReference type="CDD" id="cd16030">
    <property type="entry name" value="iduronate-2-sulfatase"/>
    <property type="match status" value="1"/>
</dbReference>
<evidence type="ECO:0000256" key="4">
    <source>
        <dbReference type="ARBA" id="ARBA00022729"/>
    </source>
</evidence>
<dbReference type="AlphaFoldDB" id="A0A290Q665"/>
<keyword evidence="3" id="KW-0479">Metal-binding</keyword>
<evidence type="ECO:0000313" key="9">
    <source>
        <dbReference type="Proteomes" id="UP000217265"/>
    </source>
</evidence>
<dbReference type="KEGG" id="vbh:CMV30_08140"/>